<evidence type="ECO:0000313" key="2">
    <source>
        <dbReference type="Proteomes" id="UP001203687"/>
    </source>
</evidence>
<comment type="caution">
    <text evidence="1">The sequence shown here is derived from an EMBL/GenBank/DDBJ whole genome shotgun (WGS) entry which is preliminary data.</text>
</comment>
<name>A0ABT0HBV4_9FLAO</name>
<dbReference type="EMBL" id="JALPQF010000016">
    <property type="protein sequence ID" value="MCK8481843.1"/>
    <property type="molecule type" value="Genomic_DNA"/>
</dbReference>
<accession>A0ABT0HBV4</accession>
<dbReference type="Proteomes" id="UP001203687">
    <property type="component" value="Unassembled WGS sequence"/>
</dbReference>
<organism evidence="1 2">
    <name type="scientific">Psychroserpens algicola</name>
    <dbReference type="NCBI Taxonomy" id="1719034"/>
    <lineage>
        <taxon>Bacteria</taxon>
        <taxon>Pseudomonadati</taxon>
        <taxon>Bacteroidota</taxon>
        <taxon>Flavobacteriia</taxon>
        <taxon>Flavobacteriales</taxon>
        <taxon>Flavobacteriaceae</taxon>
        <taxon>Psychroserpens</taxon>
    </lineage>
</organism>
<sequence length="378" mass="43428">MSKLRWTPYIMFDDNSICDFWKEHFKNGSHKLLFIMGKGFDVRMNISLSKLLKECPNINIECILIDFDEGSSSSSHNYQSFVEENMKEFNRLMTDKKFRIEKLNIWKKTGKSKRVVGDRKAAEIIKNYSDIKDYTDIIIDISSLPRGIYFSLIGKILTLIDSSGNKDQNLFVSVAENVDIDSCIQESAIEDDLTYLHGFGGEIELESEKEKPLIWFPILGENKSSHISRGADKITEDKNRLYEICPVLPFPSKDPRRSDTIIIEYHELLFDSLDIEPQNIMYTTERNPFEAYIELSKAIKNYRESLDILNGCKAAISTFSSKLLSIGTLLAAYENQDFVGILNVNSGGYNITDEKEFLKLKNESELFVTWLTGNPYKI</sequence>
<proteinExistence type="predicted"/>
<protein>
    <submittedName>
        <fullName evidence="1">Uncharacterized protein</fullName>
    </submittedName>
</protein>
<keyword evidence="2" id="KW-1185">Reference proteome</keyword>
<gene>
    <name evidence="1" type="ORF">MUY34_14515</name>
</gene>
<dbReference type="RefSeq" id="WP_248413653.1">
    <property type="nucleotide sequence ID" value="NZ_JALPQF010000016.1"/>
</dbReference>
<evidence type="ECO:0000313" key="1">
    <source>
        <dbReference type="EMBL" id="MCK8481843.1"/>
    </source>
</evidence>
<reference evidence="1" key="1">
    <citation type="submission" date="2022-04" db="EMBL/GenBank/DDBJ databases">
        <authorList>
            <person name="Ren T."/>
        </authorList>
    </citation>
    <scope>NUCLEOTIDE SEQUENCE</scope>
    <source>
        <strain evidence="1">F63249</strain>
    </source>
</reference>